<dbReference type="SUPFAM" id="SSF140459">
    <property type="entry name" value="PE/PPE dimer-like"/>
    <property type="match status" value="1"/>
</dbReference>
<evidence type="ECO:0000259" key="3">
    <source>
        <dbReference type="Pfam" id="PF00823"/>
    </source>
</evidence>
<evidence type="ECO:0000256" key="1">
    <source>
        <dbReference type="ARBA" id="ARBA00010652"/>
    </source>
</evidence>
<protein>
    <recommendedName>
        <fullName evidence="3">PPE domain-containing protein</fullName>
    </recommendedName>
</protein>
<feature type="compositionally biased region" description="Gly residues" evidence="2">
    <location>
        <begin position="242"/>
        <end position="258"/>
    </location>
</feature>
<dbReference type="EMBL" id="BMMK01000004">
    <property type="protein sequence ID" value="GGM44165.1"/>
    <property type="molecule type" value="Genomic_DNA"/>
</dbReference>
<dbReference type="Proteomes" id="UP000637578">
    <property type="component" value="Unassembled WGS sequence"/>
</dbReference>
<feature type="compositionally biased region" description="Pro residues" evidence="2">
    <location>
        <begin position="266"/>
        <end position="305"/>
    </location>
</feature>
<name>A0A8J3CC16_9PSEU</name>
<organism evidence="4 5">
    <name type="scientific">Longimycelium tulufanense</name>
    <dbReference type="NCBI Taxonomy" id="907463"/>
    <lineage>
        <taxon>Bacteria</taxon>
        <taxon>Bacillati</taxon>
        <taxon>Actinomycetota</taxon>
        <taxon>Actinomycetes</taxon>
        <taxon>Pseudonocardiales</taxon>
        <taxon>Pseudonocardiaceae</taxon>
        <taxon>Longimycelium</taxon>
    </lineage>
</organism>
<proteinExistence type="inferred from homology"/>
<dbReference type="InterPro" id="IPR038332">
    <property type="entry name" value="PPE_sf"/>
</dbReference>
<feature type="compositionally biased region" description="Basic and acidic residues" evidence="2">
    <location>
        <begin position="1"/>
        <end position="17"/>
    </location>
</feature>
<reference evidence="4" key="2">
    <citation type="submission" date="2020-09" db="EMBL/GenBank/DDBJ databases">
        <authorList>
            <person name="Sun Q."/>
            <person name="Zhou Y."/>
        </authorList>
    </citation>
    <scope>NUCLEOTIDE SEQUENCE</scope>
    <source>
        <strain evidence="4">CGMCC 4.5737</strain>
    </source>
</reference>
<dbReference type="RefSeq" id="WP_189055093.1">
    <property type="nucleotide sequence ID" value="NZ_BMMK01000004.1"/>
</dbReference>
<dbReference type="Pfam" id="PF00823">
    <property type="entry name" value="PPE"/>
    <property type="match status" value="1"/>
</dbReference>
<comment type="similarity">
    <text evidence="1">Belongs to the mycobacterial PPE family.</text>
</comment>
<dbReference type="Gene3D" id="1.20.1260.20">
    <property type="entry name" value="PPE superfamily"/>
    <property type="match status" value="1"/>
</dbReference>
<comment type="caution">
    <text evidence="4">The sequence shown here is derived from an EMBL/GenBank/DDBJ whole genome shotgun (WGS) entry which is preliminary data.</text>
</comment>
<reference evidence="4" key="1">
    <citation type="journal article" date="2014" name="Int. J. Syst. Evol. Microbiol.">
        <title>Complete genome sequence of Corynebacterium casei LMG S-19264T (=DSM 44701T), isolated from a smear-ripened cheese.</title>
        <authorList>
            <consortium name="US DOE Joint Genome Institute (JGI-PGF)"/>
            <person name="Walter F."/>
            <person name="Albersmeier A."/>
            <person name="Kalinowski J."/>
            <person name="Ruckert C."/>
        </authorList>
    </citation>
    <scope>NUCLEOTIDE SEQUENCE</scope>
    <source>
        <strain evidence="4">CGMCC 4.5737</strain>
    </source>
</reference>
<evidence type="ECO:0000313" key="5">
    <source>
        <dbReference type="Proteomes" id="UP000637578"/>
    </source>
</evidence>
<evidence type="ECO:0000313" key="4">
    <source>
        <dbReference type="EMBL" id="GGM44165.1"/>
    </source>
</evidence>
<gene>
    <name evidence="4" type="ORF">GCM10012275_13980</name>
</gene>
<evidence type="ECO:0000256" key="2">
    <source>
        <dbReference type="SAM" id="MobiDB-lite"/>
    </source>
</evidence>
<sequence>MSGRDIEQGREELERQQRQLSESVDSRRSPVAAPCANYMGVDHPKLKEWVESGNNPGEAHGIAEAWVNLGNVTVEASQALVGAANSTEADWCGPAANAARATLTKLGGWSGETGGGLQLMGTSVGQQALAAEEANRNMPEPVEFNVQQECRKLIVTAATNPFALPGAIDQFEQKYQEKQERHERAAQVMQTMDMAFRDADRSVPAFTPPPPLAGSGEGDDFGDTGRTPPGGGGGTQLPPMPGTGGGVGGVGGGSGGGSSSVVTPQLTPPPGGGTTPPGTPPQFTPPNPGLPPGTGPSPTPYPPYNNPAFRCASSGFPTGRWWAERPAAR</sequence>
<feature type="region of interest" description="Disordered" evidence="2">
    <location>
        <begin position="1"/>
        <end position="37"/>
    </location>
</feature>
<keyword evidence="5" id="KW-1185">Reference proteome</keyword>
<dbReference type="InterPro" id="IPR000030">
    <property type="entry name" value="PPE_dom"/>
</dbReference>
<feature type="domain" description="PPE" evidence="3">
    <location>
        <begin position="52"/>
        <end position="191"/>
    </location>
</feature>
<feature type="region of interest" description="Disordered" evidence="2">
    <location>
        <begin position="201"/>
        <end position="308"/>
    </location>
</feature>
<accession>A0A8J3CC16</accession>
<dbReference type="AlphaFoldDB" id="A0A8J3CC16"/>